<evidence type="ECO:0000256" key="2">
    <source>
        <dbReference type="ARBA" id="ARBA00022840"/>
    </source>
</evidence>
<feature type="transmembrane region" description="Helical" evidence="4">
    <location>
        <begin position="811"/>
        <end position="835"/>
    </location>
</feature>
<keyword evidence="4" id="KW-0812">Transmembrane</keyword>
<dbReference type="InterPro" id="IPR001788">
    <property type="entry name" value="RNA-dep_RNA_pol_alsuvir"/>
</dbReference>
<dbReference type="Pfam" id="PF01443">
    <property type="entry name" value="Viral_helicase1"/>
    <property type="match status" value="1"/>
</dbReference>
<keyword evidence="2" id="KW-0067">ATP-binding</keyword>
<dbReference type="GO" id="GO:0003723">
    <property type="term" value="F:RNA binding"/>
    <property type="evidence" value="ECO:0007669"/>
    <property type="project" value="InterPro"/>
</dbReference>
<dbReference type="InterPro" id="IPR027351">
    <property type="entry name" value="(+)RNA_virus_helicase_core_dom"/>
</dbReference>
<feature type="transmembrane region" description="Helical" evidence="4">
    <location>
        <begin position="558"/>
        <end position="579"/>
    </location>
</feature>
<dbReference type="InterPro" id="IPR027417">
    <property type="entry name" value="P-loop_NTPase"/>
</dbReference>
<dbReference type="GO" id="GO:0008174">
    <property type="term" value="F:mRNA methyltransferase activity"/>
    <property type="evidence" value="ECO:0007669"/>
    <property type="project" value="InterPro"/>
</dbReference>
<accession>A0A1Q1N6I6</accession>
<dbReference type="PANTHER" id="PTHR13037">
    <property type="entry name" value="FORMIN"/>
    <property type="match status" value="1"/>
</dbReference>
<reference evidence="6" key="1">
    <citation type="submission" date="2016-12" db="EMBL/GenBank/DDBJ databases">
        <title>Multiple viral infections in Agaricus bisporus - Characterisation of 18 unique RNA viruses and 8 ORFans identified by deep sequencing.</title>
        <authorList>
            <person name="Deakin G."/>
            <person name="Dobbs E."/>
            <person name="Jones I.M."/>
            <person name="Grogan H.M."/>
            <person name="Burton K.S."/>
        </authorList>
    </citation>
    <scope>NUCLEOTIDE SEQUENCE</scope>
    <source>
        <strain evidence="6">AbV9-003</strain>
    </source>
</reference>
<dbReference type="SUPFAM" id="SSF52540">
    <property type="entry name" value="P-loop containing nucleoside triphosphate hydrolases"/>
    <property type="match status" value="1"/>
</dbReference>
<keyword evidence="4" id="KW-0472">Membrane</keyword>
<dbReference type="Pfam" id="PF00978">
    <property type="entry name" value="RdRP_2"/>
    <property type="match status" value="1"/>
</dbReference>
<feature type="transmembrane region" description="Helical" evidence="4">
    <location>
        <begin position="6"/>
        <end position="22"/>
    </location>
</feature>
<evidence type="ECO:0000259" key="5">
    <source>
        <dbReference type="PROSITE" id="PS51743"/>
    </source>
</evidence>
<keyword evidence="4" id="KW-1133">Transmembrane helix</keyword>
<evidence type="ECO:0000256" key="3">
    <source>
        <dbReference type="SAM" id="MobiDB-lite"/>
    </source>
</evidence>
<organism evidence="6">
    <name type="scientific">Agaricus bisporus virus 9</name>
    <dbReference type="NCBI Taxonomy" id="1945753"/>
    <lineage>
        <taxon>Viruses</taxon>
    </lineage>
</organism>
<feature type="compositionally biased region" description="Pro residues" evidence="3">
    <location>
        <begin position="994"/>
        <end position="1011"/>
    </location>
</feature>
<sequence length="2150" mass="240759">MNHPIAIMLVFLVPLMLYWLSIKAQRSRYCSGTPPRRHPRRSSPRNSLSDYPGFCYLRAFSYTSPSDTIDPFFDGLNPGLIMTRAEAYQKYGRYPTLPRGALGWVHVVGDRLLHVKSLYPSWFPRLSPAGRYGADVDFFYDTAHRNVVMGFHVPGYQRLVELARRSCPWHVPASMLRYLHSAGLQSPPPHAPIHQHPVHAALDQHVLRFVRPLLKEGRWTALFLKKERAEEAGLPPPDKYINPTLVGKDIMRYQSTPLNPFTTPRSLSPVWLCHTVLQHVTPSEIGSWFDENPTLQALIATAVIPPELLFGLPPTSPDLYTFSDLPGDQFLYTPEGDRHGAYVQPKHAVQWLRANRLITPANTCLHVSMITSAHAHHVFAITRKQLIAETHRSFDMGDVLVVPWWVLPFCTKQQRTTITHLHTRLTRYAMGVETSIKDLYNKARQLQIEDTRYPDWAIRPAVHHAYALWLLEQTISARYHYGFFFLFSFLLDLPFVPPYWIYRSLIARSFLYPYSSGSPSHVSLHTIVSHPTDERIPWARTPCSPAVDLFHLSPSPTWLESFAVLNAAGCSFFFLKVGLVEPLRLAWDHRTWLGIFIRDVWWAVDWTPGRFILFLLAAALSSWFRLLPSSPGRAARTALSAMFPNIWSVRTVLSWCLRVIFVLPSANLPIQVGGSFPWQLFLLSQFLGSAFPRLLPWYLRVNRWPGLVRYLVGLPAPQDTREFRWVLVLLVTLTLSLVYGILCRHRARYDAILPRHADVRSYGTNGSPPAPPPVHTPGPMGFTILPLLPRSLASSAPFLDALIRPPLRCAILIWGALVRCRVFLLFFPVALRAIWFLTAGAVWIFLAITTFLTSSVIILASMYFAPRYRLAKAVVAYCEAYFAFMLGVYRNEDVLPHNPRRYLILYVITLPITIPLLFLPLILAQFVRALFRCIWHAFGWLSTPIVGAQPPDNFLGTDDVEATNPQPPPPAPAPLVVLTPPSEADDDGPVEDPVLPPAPPPAPAVPPPPVPDLDDRDIPQYDRVFDPLSGYRVNPTYYDTTETWGSLMRRLPIPAQPRLDEGLMCVWRAVGLTLGLDEYLVWANFTAFQTNGERQRFETEPPRWEDLSRIFAHFRLGVEVYGATLVGNDIQSATDSPALITVPPTPGWPTAVFAYTQGDGRRPSHLYPHPPVFVATIFTAAPRPNSLVSEISRRVPYAEVAQIMNIPTRAYQQVYHMLTGFAQNAASLASGQYGWRTPQVNPLPPPGHLATVPLRAERIRYTFTEQDRHYAQNLASDLKQNFQELGSLVDSNADIARRLDYSAKFGTLPTVDLVLLNGVTGSGKSHAIRALLAEERARPGFHPSHIRFHAWFQTLRKQLIKDLRPHLPGSNTSQFLSAWNPLYDDAGHTIILDDAGLLPPGFIPLLAMAHPALQRIIVSFDAAQGMAPFPAQDTVTSGDPATAQWLSALSTTYATVGRRLALENAQLFGIPAATPSQDYVPSHGCVYVVSSPPPGVPFCAASPRFIETKKRGGQLANSFAEMQGKDIDGDIAIDLGGLTSAMTDSIMWPVLTRARGSVFLIISPSLPTQSTLQPTSYGCSQILDALLAVAAYKQTAIITPQVDTDGLIKRAVHSHLARTLSPRAAASIALPPPLPHVAGIGPPPRANGFPTSAPSYAPALFIRPLFTPAAAFDHRPQGSHGFNRSFAVGQRGHSHRQELVTDMLRHHWPVTNDQVLRPAPRDPEVPPAPRLSAAPDAKHIHFDEPTPESRERCPTGHAATFQVHEGTATETLKHSRRDLVTDHWSTTKRIRIGKETGKLSKADHRRLAQLITGFRKFFAIRARSVGQHAFDEAVTTSLRSWVSGKSLKELQRQVDASDLDWDPNFLRLFLKSQEVKKPGKLWGPATPGQIVSTMPLTTILEDAVWARYLETELDRVRRPGTYWHAGYNYNGFNSWYKKHWDRKQKGSANDYTAWDRGCDHVFAHFDAWLMEHLGLPESYINKYMNRKLNSRSYLGPHRAMQFSGDRYTWLFNTARNAAITGASLNCPVGTVAAFSGDDSVVLGEWNKPAHFRPSEWLMHPKPEVVQNPLFCGHLFGGPRLAVSADVVLARAKIGIRNGRRDAGYWDSIDYALQFVPDDPSSISLASAAAAISRDARSYYILPPSRHPQHL</sequence>
<dbReference type="Pfam" id="PF01660">
    <property type="entry name" value="Vmethyltransf"/>
    <property type="match status" value="1"/>
</dbReference>
<dbReference type="PROSITE" id="PS51743">
    <property type="entry name" value="ALPHAVIRUS_MT"/>
    <property type="match status" value="1"/>
</dbReference>
<dbReference type="GO" id="GO:0006351">
    <property type="term" value="P:DNA-templated transcription"/>
    <property type="evidence" value="ECO:0007669"/>
    <property type="project" value="InterPro"/>
</dbReference>
<dbReference type="GO" id="GO:0003968">
    <property type="term" value="F:RNA-directed RNA polymerase activity"/>
    <property type="evidence" value="ECO:0007669"/>
    <property type="project" value="InterPro"/>
</dbReference>
<dbReference type="PANTHER" id="PTHR13037:SF24">
    <property type="entry name" value="POLYCOMB PROTEIN PCL-RELATED"/>
    <property type="match status" value="1"/>
</dbReference>
<dbReference type="InterPro" id="IPR002588">
    <property type="entry name" value="Alphavirus-like_MT_dom"/>
</dbReference>
<evidence type="ECO:0000313" key="6">
    <source>
        <dbReference type="EMBL" id="AQM49933.1"/>
    </source>
</evidence>
<feature type="domain" description="Alphavirus-like MT" evidence="5">
    <location>
        <begin position="187"/>
        <end position="352"/>
    </location>
</feature>
<feature type="transmembrane region" description="Helical" evidence="4">
    <location>
        <begin position="723"/>
        <end position="742"/>
    </location>
</feature>
<dbReference type="InterPro" id="IPR043502">
    <property type="entry name" value="DNA/RNA_pol_sf"/>
</dbReference>
<evidence type="ECO:0000256" key="4">
    <source>
        <dbReference type="SAM" id="Phobius"/>
    </source>
</evidence>
<protein>
    <submittedName>
        <fullName evidence="6">Replicase</fullName>
    </submittedName>
</protein>
<keyword evidence="1" id="KW-0945">Host-virus interaction</keyword>
<dbReference type="GO" id="GO:0016556">
    <property type="term" value="P:mRNA modification"/>
    <property type="evidence" value="ECO:0007669"/>
    <property type="project" value="InterPro"/>
</dbReference>
<dbReference type="GO" id="GO:0005524">
    <property type="term" value="F:ATP binding"/>
    <property type="evidence" value="ECO:0007669"/>
    <property type="project" value="UniProtKB-KW"/>
</dbReference>
<evidence type="ECO:0000256" key="1">
    <source>
        <dbReference type="ARBA" id="ARBA00022581"/>
    </source>
</evidence>
<dbReference type="EMBL" id="KY357494">
    <property type="protein sequence ID" value="AQM49933.1"/>
    <property type="molecule type" value="Genomic_RNA"/>
</dbReference>
<dbReference type="SUPFAM" id="SSF56672">
    <property type="entry name" value="DNA/RNA polymerases"/>
    <property type="match status" value="1"/>
</dbReference>
<feature type="transmembrane region" description="Helical" evidence="4">
    <location>
        <begin position="902"/>
        <end position="922"/>
    </location>
</feature>
<feature type="transmembrane region" description="Helical" evidence="4">
    <location>
        <begin position="841"/>
        <end position="863"/>
    </location>
</feature>
<dbReference type="GO" id="GO:0006396">
    <property type="term" value="P:RNA processing"/>
    <property type="evidence" value="ECO:0007669"/>
    <property type="project" value="InterPro"/>
</dbReference>
<dbReference type="CDD" id="cd23248">
    <property type="entry name" value="Deltaflexiviridae_RdRp"/>
    <property type="match status" value="1"/>
</dbReference>
<feature type="transmembrane region" description="Helical" evidence="4">
    <location>
        <begin position="481"/>
        <end position="502"/>
    </location>
</feature>
<name>A0A1Q1N6I6_9VIRU</name>
<proteinExistence type="predicted"/>
<keyword evidence="2" id="KW-0547">Nucleotide-binding</keyword>
<feature type="region of interest" description="Disordered" evidence="3">
    <location>
        <begin position="952"/>
        <end position="1011"/>
    </location>
</feature>